<dbReference type="STRING" id="985053.VMUT_1387"/>
<reference evidence="2 3" key="1">
    <citation type="journal article" date="2011" name="J. Bacteriol.">
        <title>Complete genome sequence of 'Vulcanisaeta moutnovskia' strain 768-28, a novel member of the hyperthermophilic crenarchaeal genus vulcanisaeta.</title>
        <authorList>
            <person name="Gumerov V.M."/>
            <person name="Mardanov A.V."/>
            <person name="Beletsky A.V."/>
            <person name="Prokofeva M.I."/>
            <person name="Bonch-Osmolovskaya E.A."/>
            <person name="Ravin N.V."/>
            <person name="Skryabin K.G."/>
        </authorList>
    </citation>
    <scope>NUCLEOTIDE SEQUENCE [LARGE SCALE GENOMIC DNA]</scope>
    <source>
        <strain evidence="2 3">768-28</strain>
    </source>
</reference>
<dbReference type="PANTHER" id="PTHR20854">
    <property type="entry name" value="INOSITOL MONOPHOSPHATASE"/>
    <property type="match status" value="1"/>
</dbReference>
<feature type="binding site" evidence="1">
    <location>
        <position position="68"/>
    </location>
    <ligand>
        <name>Mg(2+)</name>
        <dbReference type="ChEBI" id="CHEBI:18420"/>
        <label>1</label>
        <note>catalytic</note>
    </ligand>
</feature>
<dbReference type="InterPro" id="IPR000760">
    <property type="entry name" value="Inositol_monophosphatase-like"/>
</dbReference>
<dbReference type="GO" id="GO:0007165">
    <property type="term" value="P:signal transduction"/>
    <property type="evidence" value="ECO:0007669"/>
    <property type="project" value="TreeGrafter"/>
</dbReference>
<dbReference type="Proteomes" id="UP000007485">
    <property type="component" value="Chromosome"/>
</dbReference>
<protein>
    <submittedName>
        <fullName evidence="2">Inositol monophosphatase</fullName>
    </submittedName>
</protein>
<dbReference type="Gene3D" id="3.30.540.10">
    <property type="entry name" value="Fructose-1,6-Bisphosphatase, subunit A, domain 1"/>
    <property type="match status" value="1"/>
</dbReference>
<feature type="binding site" evidence="1">
    <location>
        <position position="220"/>
    </location>
    <ligand>
        <name>Mg(2+)</name>
        <dbReference type="ChEBI" id="CHEBI:18420"/>
        <label>2</label>
    </ligand>
</feature>
<keyword evidence="1" id="KW-0479">Metal-binding</keyword>
<feature type="binding site" evidence="1">
    <location>
        <position position="87"/>
    </location>
    <ligand>
        <name>Mg(2+)</name>
        <dbReference type="ChEBI" id="CHEBI:18420"/>
        <label>1</label>
        <note>catalytic</note>
    </ligand>
</feature>
<dbReference type="PANTHER" id="PTHR20854:SF4">
    <property type="entry name" value="INOSITOL-1-MONOPHOSPHATASE-RELATED"/>
    <property type="match status" value="1"/>
</dbReference>
<proteinExistence type="predicted"/>
<dbReference type="EMBL" id="CP002529">
    <property type="protein sequence ID" value="ADY01592.1"/>
    <property type="molecule type" value="Genomic_DNA"/>
</dbReference>
<evidence type="ECO:0000256" key="1">
    <source>
        <dbReference type="PIRSR" id="PIRSR600760-2"/>
    </source>
</evidence>
<dbReference type="AlphaFoldDB" id="F0QSS5"/>
<comment type="cofactor">
    <cofactor evidence="1">
        <name>Mg(2+)</name>
        <dbReference type="ChEBI" id="CHEBI:18420"/>
    </cofactor>
</comment>
<keyword evidence="3" id="KW-1185">Reference proteome</keyword>
<dbReference type="OrthoDB" id="58111at2157"/>
<sequence>MEVNLETLIKDLAIKAGSFVRSKAEDLNYRQIMRRGSTDVSRRIDLEVEDLIIKGVEEEGLRAVVNTEERGVVEVGGGEPEYVFVVDPLDGSLNFVLGIPFYSISIAAGKYSSTPRFSDLTDGVVYYVEKDALYYGGLKGVDFRGDDLNDLNEDIDKPVISLYLEPDVNEKLLMGLRGIYDRFGRFKIRSLGAASLEMVMASIGRFLAFMDLRNRLRIFDIAGAYVIARAMRTNTYTLGGGDLGSELVSSDRRFSLIVSRNSDFIRGFLGLLGVK</sequence>
<dbReference type="GO" id="GO:0006020">
    <property type="term" value="P:inositol metabolic process"/>
    <property type="evidence" value="ECO:0007669"/>
    <property type="project" value="TreeGrafter"/>
</dbReference>
<dbReference type="RefSeq" id="WP_013604754.1">
    <property type="nucleotide sequence ID" value="NC_015151.1"/>
</dbReference>
<dbReference type="GeneID" id="10289039"/>
<gene>
    <name evidence="2" type="ordered locus">VMUT_1387</name>
</gene>
<evidence type="ECO:0000313" key="3">
    <source>
        <dbReference type="Proteomes" id="UP000007485"/>
    </source>
</evidence>
<evidence type="ECO:0000313" key="2">
    <source>
        <dbReference type="EMBL" id="ADY01592.1"/>
    </source>
</evidence>
<dbReference type="KEGG" id="vmo:VMUT_1387"/>
<dbReference type="HOGENOM" id="CLU_044118_5_0_2"/>
<organism evidence="2 3">
    <name type="scientific">Vulcanisaeta moutnovskia (strain 768-28)</name>
    <dbReference type="NCBI Taxonomy" id="985053"/>
    <lineage>
        <taxon>Archaea</taxon>
        <taxon>Thermoproteota</taxon>
        <taxon>Thermoprotei</taxon>
        <taxon>Thermoproteales</taxon>
        <taxon>Thermoproteaceae</taxon>
        <taxon>Vulcanisaeta</taxon>
    </lineage>
</organism>
<dbReference type="GO" id="GO:0008934">
    <property type="term" value="F:inositol monophosphate 1-phosphatase activity"/>
    <property type="evidence" value="ECO:0007669"/>
    <property type="project" value="TreeGrafter"/>
</dbReference>
<dbReference type="Pfam" id="PF00459">
    <property type="entry name" value="Inositol_P"/>
    <property type="match status" value="1"/>
</dbReference>
<name>F0QSS5_VULM7</name>
<dbReference type="Gene3D" id="3.40.190.80">
    <property type="match status" value="1"/>
</dbReference>
<dbReference type="GO" id="GO:0046872">
    <property type="term" value="F:metal ion binding"/>
    <property type="evidence" value="ECO:0007669"/>
    <property type="project" value="UniProtKB-KW"/>
</dbReference>
<feature type="binding site" evidence="1">
    <location>
        <position position="90"/>
    </location>
    <ligand>
        <name>Mg(2+)</name>
        <dbReference type="ChEBI" id="CHEBI:18420"/>
        <label>2</label>
    </ligand>
</feature>
<accession>F0QSS5</accession>
<feature type="binding site" evidence="1">
    <location>
        <position position="89"/>
    </location>
    <ligand>
        <name>Mg(2+)</name>
        <dbReference type="ChEBI" id="CHEBI:18420"/>
        <label>1</label>
        <note>catalytic</note>
    </ligand>
</feature>
<keyword evidence="1" id="KW-0460">Magnesium</keyword>
<dbReference type="eggNOG" id="arCOG01349">
    <property type="taxonomic scope" value="Archaea"/>
</dbReference>
<dbReference type="SUPFAM" id="SSF56655">
    <property type="entry name" value="Carbohydrate phosphatase"/>
    <property type="match status" value="1"/>
</dbReference>